<name>A0A0E9XRB1_ANGAN</name>
<evidence type="ECO:0000313" key="1">
    <source>
        <dbReference type="EMBL" id="JAI04967.1"/>
    </source>
</evidence>
<reference evidence="1" key="2">
    <citation type="journal article" date="2015" name="Fish Shellfish Immunol.">
        <title>Early steps in the European eel (Anguilla anguilla)-Vibrio vulnificus interaction in the gills: Role of the RtxA13 toxin.</title>
        <authorList>
            <person name="Callol A."/>
            <person name="Pajuelo D."/>
            <person name="Ebbesson L."/>
            <person name="Teles M."/>
            <person name="MacKenzie S."/>
            <person name="Amaro C."/>
        </authorList>
    </citation>
    <scope>NUCLEOTIDE SEQUENCE</scope>
</reference>
<reference evidence="1" key="1">
    <citation type="submission" date="2014-11" db="EMBL/GenBank/DDBJ databases">
        <authorList>
            <person name="Amaro Gonzalez C."/>
        </authorList>
    </citation>
    <scope>NUCLEOTIDE SEQUENCE</scope>
</reference>
<protein>
    <submittedName>
        <fullName evidence="1">Uncharacterized protein</fullName>
    </submittedName>
</protein>
<organism evidence="1">
    <name type="scientific">Anguilla anguilla</name>
    <name type="common">European freshwater eel</name>
    <name type="synonym">Muraena anguilla</name>
    <dbReference type="NCBI Taxonomy" id="7936"/>
    <lineage>
        <taxon>Eukaryota</taxon>
        <taxon>Metazoa</taxon>
        <taxon>Chordata</taxon>
        <taxon>Craniata</taxon>
        <taxon>Vertebrata</taxon>
        <taxon>Euteleostomi</taxon>
        <taxon>Actinopterygii</taxon>
        <taxon>Neopterygii</taxon>
        <taxon>Teleostei</taxon>
        <taxon>Anguilliformes</taxon>
        <taxon>Anguillidae</taxon>
        <taxon>Anguilla</taxon>
    </lineage>
</organism>
<dbReference type="EMBL" id="GBXM01003611">
    <property type="protein sequence ID" value="JAI04967.1"/>
    <property type="molecule type" value="Transcribed_RNA"/>
</dbReference>
<accession>A0A0E9XRB1</accession>
<sequence length="47" mass="5601">MLHCRLLGGNRILERHAFIEKRCQLNFTILEVMMILLNLQNSDEFLI</sequence>
<dbReference type="AlphaFoldDB" id="A0A0E9XRB1"/>
<proteinExistence type="predicted"/>